<sequence>MTTLPEETPANDSSSPVDHDVAVAGGGAAGLAAAVFTARYGLDTVVFDGGKAAITQCAHIENYLGFPGGIAPDRFLELGRAHATHEGATMVDERVTAVDRHDASGFVVETTDQPVVADRVVIAAAYDAEVLDRLAEELPSPDPFAPTEGGRTNVDGLYVAGWMSDETVHQVGVNAGHGARAGLALARDDMSERYWPAVGDRYVDWVVHDGRYGGDGWDEHVDEWFDDEMLPEEHDLDKTTVDAARTDLKTEFLGRCIDTEERRRRDRDGQRQLLTHLDDDLIREHAETLDQRP</sequence>
<dbReference type="STRING" id="1227455.C449_15582"/>
<keyword evidence="1" id="KW-0285">Flavoprotein</keyword>
<dbReference type="OrthoDB" id="214187at2157"/>
<feature type="domain" description="FAD/NAD(P)-binding" evidence="3">
    <location>
        <begin position="19"/>
        <end position="124"/>
    </location>
</feature>
<comment type="caution">
    <text evidence="4">The sequence shown here is derived from an EMBL/GenBank/DDBJ whole genome shotgun (WGS) entry which is preliminary data.</text>
</comment>
<keyword evidence="5" id="KW-1185">Reference proteome</keyword>
<proteinExistence type="predicted"/>
<organism evidence="4 5">
    <name type="scientific">Halococcus saccharolyticus DSM 5350</name>
    <dbReference type="NCBI Taxonomy" id="1227455"/>
    <lineage>
        <taxon>Archaea</taxon>
        <taxon>Methanobacteriati</taxon>
        <taxon>Methanobacteriota</taxon>
        <taxon>Stenosarchaea group</taxon>
        <taxon>Halobacteria</taxon>
        <taxon>Halobacteriales</taxon>
        <taxon>Halococcaceae</taxon>
        <taxon>Halococcus</taxon>
    </lineage>
</organism>
<dbReference type="InterPro" id="IPR050097">
    <property type="entry name" value="Ferredoxin-NADP_redctase_2"/>
</dbReference>
<evidence type="ECO:0000259" key="3">
    <source>
        <dbReference type="Pfam" id="PF07992"/>
    </source>
</evidence>
<dbReference type="Gene3D" id="3.50.50.60">
    <property type="entry name" value="FAD/NAD(P)-binding domain"/>
    <property type="match status" value="1"/>
</dbReference>
<dbReference type="GO" id="GO:0016491">
    <property type="term" value="F:oxidoreductase activity"/>
    <property type="evidence" value="ECO:0007669"/>
    <property type="project" value="UniProtKB-KW"/>
</dbReference>
<dbReference type="InterPro" id="IPR036188">
    <property type="entry name" value="FAD/NAD-bd_sf"/>
</dbReference>
<dbReference type="PRINTS" id="PR00469">
    <property type="entry name" value="PNDRDTASEII"/>
</dbReference>
<evidence type="ECO:0000313" key="4">
    <source>
        <dbReference type="EMBL" id="EMA43409.1"/>
    </source>
</evidence>
<dbReference type="RefSeq" id="WP_006078970.1">
    <property type="nucleotide sequence ID" value="NZ_AOMD01000030.1"/>
</dbReference>
<protein>
    <submittedName>
        <fullName evidence="4">Oxidoreductase (Thioredoxin-disulfide reductase-like protein)</fullName>
    </submittedName>
</protein>
<evidence type="ECO:0000313" key="5">
    <source>
        <dbReference type="Proteomes" id="UP000011669"/>
    </source>
</evidence>
<reference evidence="4 5" key="1">
    <citation type="journal article" date="2014" name="PLoS Genet.">
        <title>Phylogenetically driven sequencing of extremely halophilic archaea reveals strategies for static and dynamic osmo-response.</title>
        <authorList>
            <person name="Becker E.A."/>
            <person name="Seitzer P.M."/>
            <person name="Tritt A."/>
            <person name="Larsen D."/>
            <person name="Krusor M."/>
            <person name="Yao A.I."/>
            <person name="Wu D."/>
            <person name="Madern D."/>
            <person name="Eisen J.A."/>
            <person name="Darling A.E."/>
            <person name="Facciotti M.T."/>
        </authorList>
    </citation>
    <scope>NUCLEOTIDE SEQUENCE [LARGE SCALE GENOMIC DNA]</scope>
    <source>
        <strain evidence="4 5">DSM 5350</strain>
    </source>
</reference>
<dbReference type="InParanoid" id="M0MFE0"/>
<evidence type="ECO:0000256" key="1">
    <source>
        <dbReference type="ARBA" id="ARBA00022630"/>
    </source>
</evidence>
<keyword evidence="2" id="KW-0560">Oxidoreductase</keyword>
<dbReference type="InterPro" id="IPR023753">
    <property type="entry name" value="FAD/NAD-binding_dom"/>
</dbReference>
<evidence type="ECO:0000256" key="2">
    <source>
        <dbReference type="ARBA" id="ARBA00023002"/>
    </source>
</evidence>
<accession>M0MFE0</accession>
<dbReference type="Pfam" id="PF07992">
    <property type="entry name" value="Pyr_redox_2"/>
    <property type="match status" value="1"/>
</dbReference>
<dbReference type="PATRIC" id="fig|1227455.4.peg.3172"/>
<name>M0MFE0_9EURY</name>
<dbReference type="PANTHER" id="PTHR48105">
    <property type="entry name" value="THIOREDOXIN REDUCTASE 1-RELATED-RELATED"/>
    <property type="match status" value="1"/>
</dbReference>
<dbReference type="AlphaFoldDB" id="M0MFE0"/>
<dbReference type="SUPFAM" id="SSF51905">
    <property type="entry name" value="FAD/NAD(P)-binding domain"/>
    <property type="match status" value="1"/>
</dbReference>
<dbReference type="Proteomes" id="UP000011669">
    <property type="component" value="Unassembled WGS sequence"/>
</dbReference>
<gene>
    <name evidence="4" type="ORF">C449_15582</name>
</gene>
<dbReference type="EMBL" id="AOMD01000030">
    <property type="protein sequence ID" value="EMA43409.1"/>
    <property type="molecule type" value="Genomic_DNA"/>
</dbReference>